<reference evidence="3 4" key="1">
    <citation type="submission" date="2020-08" db="EMBL/GenBank/DDBJ databases">
        <title>Dyella sp. G9 isolated from forest soil.</title>
        <authorList>
            <person name="Fu J."/>
            <person name="Qiu L."/>
        </authorList>
    </citation>
    <scope>NUCLEOTIDE SEQUENCE [LARGE SCALE GENOMIC DNA]</scope>
    <source>
        <strain evidence="3 4">G9</strain>
    </source>
</reference>
<feature type="transmembrane region" description="Helical" evidence="1">
    <location>
        <begin position="112"/>
        <end position="130"/>
    </location>
</feature>
<dbReference type="Pfam" id="PF01569">
    <property type="entry name" value="PAP2"/>
    <property type="match status" value="1"/>
</dbReference>
<dbReference type="AlphaFoldDB" id="A0A7G8PZR7"/>
<gene>
    <name evidence="3" type="ORF">H8F01_12875</name>
</gene>
<dbReference type="Proteomes" id="UP000515873">
    <property type="component" value="Chromosome"/>
</dbReference>
<accession>A0A7G8PZR7</accession>
<feature type="transmembrane region" description="Helical" evidence="1">
    <location>
        <begin position="136"/>
        <end position="155"/>
    </location>
</feature>
<dbReference type="Gene3D" id="1.20.144.10">
    <property type="entry name" value="Phosphatidic acid phosphatase type 2/haloperoxidase"/>
    <property type="match status" value="1"/>
</dbReference>
<dbReference type="KEGG" id="dtl:H8F01_12875"/>
<dbReference type="RefSeq" id="WP_187055509.1">
    <property type="nucleotide sequence ID" value="NZ_CP060412.1"/>
</dbReference>
<dbReference type="InterPro" id="IPR000326">
    <property type="entry name" value="PAP2/HPO"/>
</dbReference>
<dbReference type="EMBL" id="CP060412">
    <property type="protein sequence ID" value="QNK00025.1"/>
    <property type="molecule type" value="Genomic_DNA"/>
</dbReference>
<dbReference type="SUPFAM" id="SSF48317">
    <property type="entry name" value="Acid phosphatase/Vanadium-dependent haloperoxidase"/>
    <property type="match status" value="1"/>
</dbReference>
<keyword evidence="1" id="KW-0812">Transmembrane</keyword>
<feature type="transmembrane region" description="Helical" evidence="1">
    <location>
        <begin position="12"/>
        <end position="38"/>
    </location>
</feature>
<keyword evidence="4" id="KW-1185">Reference proteome</keyword>
<evidence type="ECO:0000313" key="3">
    <source>
        <dbReference type="EMBL" id="QNK00025.1"/>
    </source>
</evidence>
<feature type="domain" description="Phosphatidic acid phosphatase type 2/haloperoxidase" evidence="2">
    <location>
        <begin position="83"/>
        <end position="155"/>
    </location>
</feature>
<evidence type="ECO:0000256" key="1">
    <source>
        <dbReference type="SAM" id="Phobius"/>
    </source>
</evidence>
<feature type="transmembrane region" description="Helical" evidence="1">
    <location>
        <begin position="80"/>
        <end position="100"/>
    </location>
</feature>
<organism evidence="3 4">
    <name type="scientific">Dyella telluris</name>
    <dbReference type="NCBI Taxonomy" id="2763498"/>
    <lineage>
        <taxon>Bacteria</taxon>
        <taxon>Pseudomonadati</taxon>
        <taxon>Pseudomonadota</taxon>
        <taxon>Gammaproteobacteria</taxon>
        <taxon>Lysobacterales</taxon>
        <taxon>Rhodanobacteraceae</taxon>
        <taxon>Dyella</taxon>
    </lineage>
</organism>
<evidence type="ECO:0000313" key="4">
    <source>
        <dbReference type="Proteomes" id="UP000515873"/>
    </source>
</evidence>
<sequence>MTFASHSDSWSVFWRYLTGLGDLAVVLPCAIILGAWLVCHAESRRQAKRWSIAFLTVATLVGASKLAYMAWGLGIPSLDFIGFSGHSAVATLVWPTLLGVLADRWGTARRSLGMGLGLLLALCVCVSRVVLHAHSVAEVVAGFALGLVALLEFWRELFAARLPERKASLLLLLALVVPLAGGHRFPSEGLLRAVAIELNHRHMAHARHEL</sequence>
<keyword evidence="1" id="KW-0472">Membrane</keyword>
<feature type="transmembrane region" description="Helical" evidence="1">
    <location>
        <begin position="167"/>
        <end position="185"/>
    </location>
</feature>
<keyword evidence="1" id="KW-1133">Transmembrane helix</keyword>
<proteinExistence type="predicted"/>
<name>A0A7G8PZR7_9GAMM</name>
<dbReference type="InterPro" id="IPR036938">
    <property type="entry name" value="PAP2/HPO_sf"/>
</dbReference>
<feature type="transmembrane region" description="Helical" evidence="1">
    <location>
        <begin position="50"/>
        <end position="68"/>
    </location>
</feature>
<protein>
    <submittedName>
        <fullName evidence="3">Phosphatase PAP2 family protein</fullName>
    </submittedName>
</protein>
<evidence type="ECO:0000259" key="2">
    <source>
        <dbReference type="Pfam" id="PF01569"/>
    </source>
</evidence>